<dbReference type="PROSITE" id="PS50006">
    <property type="entry name" value="FHA_DOMAIN"/>
    <property type="match status" value="1"/>
</dbReference>
<feature type="domain" description="FHA" evidence="3">
    <location>
        <begin position="27"/>
        <end position="77"/>
    </location>
</feature>
<feature type="transmembrane region" description="Helical" evidence="2">
    <location>
        <begin position="151"/>
        <end position="171"/>
    </location>
</feature>
<evidence type="ECO:0000256" key="2">
    <source>
        <dbReference type="SAM" id="Phobius"/>
    </source>
</evidence>
<feature type="transmembrane region" description="Helical" evidence="2">
    <location>
        <begin position="213"/>
        <end position="233"/>
    </location>
</feature>
<dbReference type="Gene3D" id="2.60.200.20">
    <property type="match status" value="1"/>
</dbReference>
<evidence type="ECO:0000313" key="5">
    <source>
        <dbReference type="Proteomes" id="UP000001036"/>
    </source>
</evidence>
<dbReference type="AlphaFoldDB" id="B3PI84"/>
<reference evidence="4 5" key="1">
    <citation type="journal article" date="2008" name="J. Bacteriol.">
        <title>Insights into plant cell wall degradation from the genome sequence of the soil bacterium Cellvibrio japonicus.</title>
        <authorList>
            <person name="Deboy R.T."/>
            <person name="Mongodin E.F."/>
            <person name="Fouts D.E."/>
            <person name="Tailford L.E."/>
            <person name="Khouri H."/>
            <person name="Emerson J.B."/>
            <person name="Mohamoud Y."/>
            <person name="Watkins K."/>
            <person name="Henrissat B."/>
            <person name="Gilbert H.J."/>
            <person name="Nelson K.E."/>
        </authorList>
    </citation>
    <scope>NUCLEOTIDE SEQUENCE [LARGE SCALE GENOMIC DNA]</scope>
    <source>
        <strain evidence="4 5">Ueda107</strain>
    </source>
</reference>
<keyword evidence="2" id="KW-1133">Transmembrane helix</keyword>
<sequence length="340" mass="38124">MSFPVFVEILNPDGSVQARHTCHQLPIRLGRAYDNDIILDDPHTAPHHAVIERNQLDELVLTDLESLNGISHNHQREAFFVVNGEQAYRLGRTRLRIRTRDFVVAPEQADDTNHHWEGWRPALAGLAILGLSSLLGSWLNDLNQQSAADYLLAVIYMMLFALGWSGLWALLGRLFTGHPRFGRQLFITCCALVAVELWEHLRSIIAYALSWEWLATFTSPPIIALIAVAFYFHLRTAGHKRPGRLKISLVSLTLVSSAIVMTTQYQSSKHLADELYLSNLYPPALRLSRDQPAEAFIDEMQTLQARVDAQRKPKEKDDDKGEATSASAESASSSALPSDH</sequence>
<dbReference type="KEGG" id="cja:CJA_0423"/>
<feature type="compositionally biased region" description="Low complexity" evidence="1">
    <location>
        <begin position="323"/>
        <end position="340"/>
    </location>
</feature>
<dbReference type="SUPFAM" id="SSF49879">
    <property type="entry name" value="SMAD/FHA domain"/>
    <property type="match status" value="1"/>
</dbReference>
<dbReference type="STRING" id="498211.CJA_0423"/>
<dbReference type="RefSeq" id="WP_012486105.1">
    <property type="nucleotide sequence ID" value="NC_010995.1"/>
</dbReference>
<feature type="compositionally biased region" description="Basic and acidic residues" evidence="1">
    <location>
        <begin position="308"/>
        <end position="322"/>
    </location>
</feature>
<evidence type="ECO:0000259" key="3">
    <source>
        <dbReference type="PROSITE" id="PS50006"/>
    </source>
</evidence>
<dbReference type="eggNOG" id="COG1716">
    <property type="taxonomic scope" value="Bacteria"/>
</dbReference>
<dbReference type="Proteomes" id="UP000001036">
    <property type="component" value="Chromosome"/>
</dbReference>
<name>B3PI84_CELJU</name>
<proteinExistence type="predicted"/>
<keyword evidence="2" id="KW-0472">Membrane</keyword>
<dbReference type="EMBL" id="CP000934">
    <property type="protein sequence ID" value="ACE83830.1"/>
    <property type="molecule type" value="Genomic_DNA"/>
</dbReference>
<evidence type="ECO:0000313" key="4">
    <source>
        <dbReference type="EMBL" id="ACE83830.1"/>
    </source>
</evidence>
<feature type="transmembrane region" description="Helical" evidence="2">
    <location>
        <begin position="183"/>
        <end position="201"/>
    </location>
</feature>
<dbReference type="InterPro" id="IPR000253">
    <property type="entry name" value="FHA_dom"/>
</dbReference>
<keyword evidence="5" id="KW-1185">Reference proteome</keyword>
<protein>
    <recommendedName>
        <fullName evidence="3">FHA domain-containing protein</fullName>
    </recommendedName>
</protein>
<dbReference type="HOGENOM" id="CLU_071992_0_0_6"/>
<dbReference type="InterPro" id="IPR008984">
    <property type="entry name" value="SMAD_FHA_dom_sf"/>
</dbReference>
<accession>B3PI84</accession>
<dbReference type="Pfam" id="PF00498">
    <property type="entry name" value="FHA"/>
    <property type="match status" value="1"/>
</dbReference>
<dbReference type="CDD" id="cd00060">
    <property type="entry name" value="FHA"/>
    <property type="match status" value="1"/>
</dbReference>
<gene>
    <name evidence="4" type="ordered locus">CJA_0423</name>
</gene>
<evidence type="ECO:0000256" key="1">
    <source>
        <dbReference type="SAM" id="MobiDB-lite"/>
    </source>
</evidence>
<organism evidence="4 5">
    <name type="scientific">Cellvibrio japonicus (strain Ueda107)</name>
    <name type="common">Pseudomonas fluorescens subsp. cellulosa</name>
    <dbReference type="NCBI Taxonomy" id="498211"/>
    <lineage>
        <taxon>Bacteria</taxon>
        <taxon>Pseudomonadati</taxon>
        <taxon>Pseudomonadota</taxon>
        <taxon>Gammaproteobacteria</taxon>
        <taxon>Cellvibrionales</taxon>
        <taxon>Cellvibrionaceae</taxon>
        <taxon>Cellvibrio</taxon>
    </lineage>
</organism>
<keyword evidence="2" id="KW-0812">Transmembrane</keyword>
<dbReference type="OrthoDB" id="5762105at2"/>
<feature type="region of interest" description="Disordered" evidence="1">
    <location>
        <begin position="305"/>
        <end position="340"/>
    </location>
</feature>
<feature type="transmembrane region" description="Helical" evidence="2">
    <location>
        <begin position="122"/>
        <end position="139"/>
    </location>
</feature>